<comment type="similarity">
    <text evidence="1">Belongs to the RRP15 family.</text>
</comment>
<sequence length="204" mass="23365">MTNCNNPGFAFVINSLLKSNKNAKLLSKAKKEADVKIEDDDDKNKKVEHNPELVDEEGNIVQESDVEENEESGKKLKLKKVKLSKFNRNQIESIGRTKPSLEDRTRERKLASIATKGVVQLFNVVQEQKKQIKNKIEEDGSSMKKRAKILSKFNEEDLFKKVNEKNEESKETTNAKSGKKWKVLSDDFMIGGKFKDWDKDSESD</sequence>
<dbReference type="PANTHER" id="PTHR13245:SF14">
    <property type="entry name" value="RRP15-LIKE PROTEIN"/>
    <property type="match status" value="1"/>
</dbReference>
<feature type="region of interest" description="Disordered" evidence="3">
    <location>
        <begin position="28"/>
        <end position="53"/>
    </location>
</feature>
<evidence type="ECO:0000256" key="3">
    <source>
        <dbReference type="SAM" id="MobiDB-lite"/>
    </source>
</evidence>
<dbReference type="Proteomes" id="UP001142055">
    <property type="component" value="Chromosome 3"/>
</dbReference>
<dbReference type="EMBL" id="JAPWDV010000003">
    <property type="protein sequence ID" value="KAJ6218485.1"/>
    <property type="molecule type" value="Genomic_DNA"/>
</dbReference>
<evidence type="ECO:0000256" key="1">
    <source>
        <dbReference type="ARBA" id="ARBA00007462"/>
    </source>
</evidence>
<dbReference type="GO" id="GO:0030687">
    <property type="term" value="C:preribosome, large subunit precursor"/>
    <property type="evidence" value="ECO:0007669"/>
    <property type="project" value="TreeGrafter"/>
</dbReference>
<dbReference type="OrthoDB" id="20949at2759"/>
<dbReference type="Pfam" id="PF07890">
    <property type="entry name" value="Rrp15p"/>
    <property type="match status" value="1"/>
</dbReference>
<dbReference type="GO" id="GO:0000470">
    <property type="term" value="P:maturation of LSU-rRNA"/>
    <property type="evidence" value="ECO:0007669"/>
    <property type="project" value="TreeGrafter"/>
</dbReference>
<reference evidence="4" key="1">
    <citation type="submission" date="2022-12" db="EMBL/GenBank/DDBJ databases">
        <title>Genome assemblies of Blomia tropicalis.</title>
        <authorList>
            <person name="Cui Y."/>
        </authorList>
    </citation>
    <scope>NUCLEOTIDE SEQUENCE</scope>
    <source>
        <tissue evidence="4">Adult mites</tissue>
    </source>
</reference>
<evidence type="ECO:0000313" key="5">
    <source>
        <dbReference type="Proteomes" id="UP001142055"/>
    </source>
</evidence>
<proteinExistence type="inferred from homology"/>
<dbReference type="InterPro" id="IPR012459">
    <property type="entry name" value="Rrp15"/>
</dbReference>
<feature type="compositionally biased region" description="Basic and acidic residues" evidence="3">
    <location>
        <begin position="29"/>
        <end position="52"/>
    </location>
</feature>
<dbReference type="OMA" id="MQDERIT"/>
<evidence type="ECO:0000256" key="2">
    <source>
        <dbReference type="ARBA" id="ARBA00017475"/>
    </source>
</evidence>
<accession>A0A9Q0RLI0</accession>
<keyword evidence="5" id="KW-1185">Reference proteome</keyword>
<organism evidence="4 5">
    <name type="scientific">Blomia tropicalis</name>
    <name type="common">Mite</name>
    <dbReference type="NCBI Taxonomy" id="40697"/>
    <lineage>
        <taxon>Eukaryota</taxon>
        <taxon>Metazoa</taxon>
        <taxon>Ecdysozoa</taxon>
        <taxon>Arthropoda</taxon>
        <taxon>Chelicerata</taxon>
        <taxon>Arachnida</taxon>
        <taxon>Acari</taxon>
        <taxon>Acariformes</taxon>
        <taxon>Sarcoptiformes</taxon>
        <taxon>Astigmata</taxon>
        <taxon>Glycyphagoidea</taxon>
        <taxon>Echimyopodidae</taxon>
        <taxon>Blomia</taxon>
    </lineage>
</organism>
<protein>
    <recommendedName>
        <fullName evidence="2">RRP15-like protein</fullName>
    </recommendedName>
</protein>
<comment type="caution">
    <text evidence="4">The sequence shown here is derived from an EMBL/GenBank/DDBJ whole genome shotgun (WGS) entry which is preliminary data.</text>
</comment>
<dbReference type="AlphaFoldDB" id="A0A9Q0RLI0"/>
<name>A0A9Q0RLI0_BLOTA</name>
<gene>
    <name evidence="4" type="ORF">RDWZM_009642</name>
</gene>
<dbReference type="GO" id="GO:0000460">
    <property type="term" value="P:maturation of 5.8S rRNA"/>
    <property type="evidence" value="ECO:0007669"/>
    <property type="project" value="TreeGrafter"/>
</dbReference>
<dbReference type="PANTHER" id="PTHR13245">
    <property type="entry name" value="RRP15-LIKE PROTEIN"/>
    <property type="match status" value="1"/>
</dbReference>
<evidence type="ECO:0000313" key="4">
    <source>
        <dbReference type="EMBL" id="KAJ6218485.1"/>
    </source>
</evidence>